<dbReference type="EMBL" id="JAUHHV010000009">
    <property type="protein sequence ID" value="KAK1413403.1"/>
    <property type="molecule type" value="Genomic_DNA"/>
</dbReference>
<evidence type="ECO:0000259" key="1">
    <source>
        <dbReference type="Pfam" id="PF13963"/>
    </source>
</evidence>
<evidence type="ECO:0000313" key="2">
    <source>
        <dbReference type="EMBL" id="KAK1413403.1"/>
    </source>
</evidence>
<accession>A0AAD8NMB9</accession>
<proteinExistence type="predicted"/>
<dbReference type="Proteomes" id="UP001229421">
    <property type="component" value="Unassembled WGS sequence"/>
</dbReference>
<gene>
    <name evidence="2" type="ORF">QVD17_35176</name>
</gene>
<comment type="caution">
    <text evidence="2">The sequence shown here is derived from an EMBL/GenBank/DDBJ whole genome shotgun (WGS) entry which is preliminary data.</text>
</comment>
<dbReference type="AlphaFoldDB" id="A0AAD8NMB9"/>
<sequence>MAPLSRSYFHLHFTPFTDGLYFIFISRHNQLALKKIHLRRSPVVQFTAGFATYSPVVSTYSRSLVPRKFTGGTIRRWYNSRQDLHLIRRWYNSQVVSTPNRSLVPRKLTGGTIHGRICTLFAGGTIHDRICKLNQRRQWMYERIDNGGFYNPRYCENVNLFLDFAFSNEAIVDTRVTRNGQIIRDIKCPCYKCQNASYRDRATVNEHLYRNGFMLRYTTWHEHGESLNHEVGQSSTIMEVDDNEDGCRQMVLDNIHSRGYTTSTSEGHLPNPEAKGFYNMLQDADELLWEGEKATSCSKLQAATSFLTWKSLFNVSNHFLTIG</sequence>
<evidence type="ECO:0000313" key="3">
    <source>
        <dbReference type="Proteomes" id="UP001229421"/>
    </source>
</evidence>
<dbReference type="InterPro" id="IPR029480">
    <property type="entry name" value="Transpos_assoc"/>
</dbReference>
<protein>
    <recommendedName>
        <fullName evidence="1">Transposase-associated domain-containing protein</fullName>
    </recommendedName>
</protein>
<feature type="domain" description="Transposase-associated" evidence="1">
    <location>
        <begin position="137"/>
        <end position="225"/>
    </location>
</feature>
<reference evidence="2" key="1">
    <citation type="journal article" date="2023" name="bioRxiv">
        <title>Improved chromosome-level genome assembly for marigold (Tagetes erecta).</title>
        <authorList>
            <person name="Jiang F."/>
            <person name="Yuan L."/>
            <person name="Wang S."/>
            <person name="Wang H."/>
            <person name="Xu D."/>
            <person name="Wang A."/>
            <person name="Fan W."/>
        </authorList>
    </citation>
    <scope>NUCLEOTIDE SEQUENCE</scope>
    <source>
        <strain evidence="2">WSJ</strain>
        <tissue evidence="2">Leaf</tissue>
    </source>
</reference>
<keyword evidence="3" id="KW-1185">Reference proteome</keyword>
<organism evidence="2 3">
    <name type="scientific">Tagetes erecta</name>
    <name type="common">African marigold</name>
    <dbReference type="NCBI Taxonomy" id="13708"/>
    <lineage>
        <taxon>Eukaryota</taxon>
        <taxon>Viridiplantae</taxon>
        <taxon>Streptophyta</taxon>
        <taxon>Embryophyta</taxon>
        <taxon>Tracheophyta</taxon>
        <taxon>Spermatophyta</taxon>
        <taxon>Magnoliopsida</taxon>
        <taxon>eudicotyledons</taxon>
        <taxon>Gunneridae</taxon>
        <taxon>Pentapetalae</taxon>
        <taxon>asterids</taxon>
        <taxon>campanulids</taxon>
        <taxon>Asterales</taxon>
        <taxon>Asteraceae</taxon>
        <taxon>Asteroideae</taxon>
        <taxon>Heliantheae alliance</taxon>
        <taxon>Tageteae</taxon>
        <taxon>Tagetes</taxon>
    </lineage>
</organism>
<name>A0AAD8NMB9_TARER</name>
<dbReference type="Pfam" id="PF13963">
    <property type="entry name" value="Transpos_assoc"/>
    <property type="match status" value="1"/>
</dbReference>